<keyword evidence="2" id="KW-0472">Membrane</keyword>
<accession>A0A6N8KY79</accession>
<evidence type="ECO:0000313" key="4">
    <source>
        <dbReference type="EMBL" id="MVZ60542.1"/>
    </source>
</evidence>
<evidence type="ECO:0000256" key="1">
    <source>
        <dbReference type="PROSITE-ProRule" id="PRU00339"/>
    </source>
</evidence>
<keyword evidence="5" id="KW-1185">Reference proteome</keyword>
<comment type="caution">
    <text evidence="4">The sequence shown here is derived from an EMBL/GenBank/DDBJ whole genome shotgun (WGS) entry which is preliminary data.</text>
</comment>
<keyword evidence="1" id="KW-0802">TPR repeat</keyword>
<dbReference type="OrthoDB" id="943406at2"/>
<feature type="chain" id="PRO_5027064795" evidence="3">
    <location>
        <begin position="24"/>
        <end position="570"/>
    </location>
</feature>
<dbReference type="InterPro" id="IPR011990">
    <property type="entry name" value="TPR-like_helical_dom_sf"/>
</dbReference>
<evidence type="ECO:0000256" key="3">
    <source>
        <dbReference type="SAM" id="SignalP"/>
    </source>
</evidence>
<dbReference type="InterPro" id="IPR019734">
    <property type="entry name" value="TPR_rpt"/>
</dbReference>
<protein>
    <submittedName>
        <fullName evidence="4">ATP-binding protein</fullName>
    </submittedName>
</protein>
<dbReference type="PROSITE" id="PS50005">
    <property type="entry name" value="TPR"/>
    <property type="match status" value="1"/>
</dbReference>
<evidence type="ECO:0000313" key="5">
    <source>
        <dbReference type="Proteomes" id="UP000435036"/>
    </source>
</evidence>
<dbReference type="RefSeq" id="WP_160367189.1">
    <property type="nucleotide sequence ID" value="NZ_WSQA01000001.1"/>
</dbReference>
<dbReference type="AlphaFoldDB" id="A0A6N8KY79"/>
<dbReference type="EMBL" id="WSQA01000001">
    <property type="protein sequence ID" value="MVZ60542.1"/>
    <property type="molecule type" value="Genomic_DNA"/>
</dbReference>
<keyword evidence="4" id="KW-0547">Nucleotide-binding</keyword>
<dbReference type="Proteomes" id="UP000435036">
    <property type="component" value="Unassembled WGS sequence"/>
</dbReference>
<dbReference type="GO" id="GO:0005524">
    <property type="term" value="F:ATP binding"/>
    <property type="evidence" value="ECO:0007669"/>
    <property type="project" value="UniProtKB-KW"/>
</dbReference>
<keyword evidence="2" id="KW-1133">Transmembrane helix</keyword>
<name>A0A6N8KY79_9SPHI</name>
<dbReference type="SUPFAM" id="SSF48452">
    <property type="entry name" value="TPR-like"/>
    <property type="match status" value="2"/>
</dbReference>
<dbReference type="SUPFAM" id="SSF55874">
    <property type="entry name" value="ATPase domain of HSP90 chaperone/DNA topoisomerase II/histidine kinase"/>
    <property type="match status" value="1"/>
</dbReference>
<feature type="transmembrane region" description="Helical" evidence="2">
    <location>
        <begin position="347"/>
        <end position="366"/>
    </location>
</feature>
<feature type="signal peptide" evidence="3">
    <location>
        <begin position="1"/>
        <end position="23"/>
    </location>
</feature>
<dbReference type="Gene3D" id="3.30.565.10">
    <property type="entry name" value="Histidine kinase-like ATPase, C-terminal domain"/>
    <property type="match status" value="1"/>
</dbReference>
<reference evidence="4 5" key="1">
    <citation type="submission" date="2019-12" db="EMBL/GenBank/DDBJ databases">
        <authorList>
            <person name="Dong K."/>
        </authorList>
    </citation>
    <scope>NUCLEOTIDE SEQUENCE [LARGE SCALE GENOMIC DNA]</scope>
    <source>
        <strain evidence="4 5">JCM 31225</strain>
    </source>
</reference>
<dbReference type="InterPro" id="IPR036890">
    <property type="entry name" value="HATPase_C_sf"/>
</dbReference>
<evidence type="ECO:0000256" key="2">
    <source>
        <dbReference type="SAM" id="Phobius"/>
    </source>
</evidence>
<organism evidence="4 5">
    <name type="scientific">Sphingobacterium humi</name>
    <dbReference type="NCBI Taxonomy" id="1796905"/>
    <lineage>
        <taxon>Bacteria</taxon>
        <taxon>Pseudomonadati</taxon>
        <taxon>Bacteroidota</taxon>
        <taxon>Sphingobacteriia</taxon>
        <taxon>Sphingobacteriales</taxon>
        <taxon>Sphingobacteriaceae</taxon>
        <taxon>Sphingobacterium</taxon>
    </lineage>
</organism>
<keyword evidence="2" id="KW-0812">Transmembrane</keyword>
<sequence>MPCQLLSLILCVIILSSCLNRHSADIVKPNSSADTAENANFSKAYDYLDEGKMDSSFIYFELASNEFLERGDSLNVAICFIQMAVTLNDEGDFLGSQETSLDADRLLDTSNKEHYSLLSINYNNLGNAISGYGDQEEAIAYYDLAIKYATDSLNANIYENNKAVTLFYVKKYKEAFAIHKNNLESIQKSDADYARVLSNYANTRWRIDNRYNPLVDFHKALAIRLHAKDNFGLNSSYSHLFEYHYDKNHIDSAKYYALKCYAIANKIQISKDQINAVAKLIKVSSSDSSKYYFQRYKELSDSLNTARLKARNQYALIRYKAEKNVSQNLKLQKEVLDKDLRMTRERVLWVGLIGLALSALIFYVFWTQRRKQRMKLEAENKVKEIQLSTSKKVHDVVANGIYRVMAELEYKEDYDKEALLDKLEAMYEKSRDISYERSNDIADSSFTVDVFTLLNSFSSKRVKLVIVGNDAQLWDHISKVIKNELLIVFQELLVNMKKHSKASEVIFRFEKINNVLTIFYMDNGIGIANTDLAGNGFQNTGNRIERLGGRIKFVSEKGNGLKIDIYIPLP</sequence>
<feature type="repeat" description="TPR" evidence="1">
    <location>
        <begin position="119"/>
        <end position="152"/>
    </location>
</feature>
<dbReference type="Gene3D" id="1.25.40.10">
    <property type="entry name" value="Tetratricopeptide repeat domain"/>
    <property type="match status" value="1"/>
</dbReference>
<keyword evidence="4" id="KW-0067">ATP-binding</keyword>
<keyword evidence="3" id="KW-0732">Signal</keyword>
<proteinExistence type="predicted"/>
<gene>
    <name evidence="4" type="ORF">GQF63_00770</name>
</gene>